<dbReference type="InterPro" id="IPR001627">
    <property type="entry name" value="Semap_dom"/>
</dbReference>
<dbReference type="PANTHER" id="PTHR11036">
    <property type="entry name" value="SEMAPHORIN"/>
    <property type="match status" value="1"/>
</dbReference>
<feature type="domain" description="Sema" evidence="6">
    <location>
        <begin position="31"/>
        <end position="437"/>
    </location>
</feature>
<dbReference type="GO" id="GO:0071526">
    <property type="term" value="P:semaphorin-plexin signaling pathway"/>
    <property type="evidence" value="ECO:0007669"/>
    <property type="project" value="TreeGrafter"/>
</dbReference>
<dbReference type="InterPro" id="IPR027231">
    <property type="entry name" value="Semaphorin"/>
</dbReference>
<dbReference type="Pfam" id="PF01403">
    <property type="entry name" value="Sema"/>
    <property type="match status" value="1"/>
</dbReference>
<evidence type="ECO:0000259" key="6">
    <source>
        <dbReference type="PROSITE" id="PS51004"/>
    </source>
</evidence>
<comment type="caution">
    <text evidence="2">Lacks conserved residue(s) required for the propagation of feature annotation.</text>
</comment>
<feature type="chain" id="PRO_5038867303" description="Sema domain-containing protein" evidence="5">
    <location>
        <begin position="25"/>
        <end position="629"/>
    </location>
</feature>
<dbReference type="SMART" id="SM00630">
    <property type="entry name" value="Sema"/>
    <property type="match status" value="1"/>
</dbReference>
<feature type="region of interest" description="Disordered" evidence="3">
    <location>
        <begin position="563"/>
        <end position="593"/>
    </location>
</feature>
<keyword evidence="4" id="KW-0812">Transmembrane</keyword>
<evidence type="ECO:0000256" key="4">
    <source>
        <dbReference type="SAM" id="Phobius"/>
    </source>
</evidence>
<evidence type="ECO:0000256" key="5">
    <source>
        <dbReference type="SAM" id="SignalP"/>
    </source>
</evidence>
<dbReference type="InterPro" id="IPR045791">
    <property type="entry name" value="Sema4F_C"/>
</dbReference>
<dbReference type="EMBL" id="JAHDVG010000484">
    <property type="protein sequence ID" value="KAH1170495.1"/>
    <property type="molecule type" value="Genomic_DNA"/>
</dbReference>
<proteinExistence type="predicted"/>
<dbReference type="Proteomes" id="UP000827986">
    <property type="component" value="Unassembled WGS sequence"/>
</dbReference>
<sequence length="629" mass="69559">MGPGPGLGLRLLLLLLVPAGLGAAARSAVPRTARPFPEIQQMVHRFSQEAISNYSIFLVAPQTRTLYVGAKNAIFALPLESVNQPAKMAECHNYIRILEFADESHLFTCGTFAFDPQCGFIKVANFSSVERQESGRGKCPFEPTQQSAAVMVDPVFVGSTFLRGGESGEDDKIYFFFTETAREYDFYEQVKVPRVARVCKGDLGGLKTLQKRWTTFLKTQLVCLDPESGINFNLLKDVFTLHSVNGTSAVFYGIFSAQRDGGQVSAVCAYSIRDIQKAMNGRFKEFKHDCDKWTSVMGGDVPEPRPGACITKSMKLAGFGSSLALPDRVLTFVRDHPLMDQVVHPLEMGPVLVKLDTQYLRIAVHRVRSVSGQEYDMLYLGTEDGHLHKAVKIAQKAVIIEDLTLFPEPQPIQNLQLYEGTEDVPVTVEMPVSLAARVVLPCTPPSAWATCMWQKPSQDATVYSLRSDGLEFTVTEETLGDYTCECMEGGAGGVITSYSLVRGSSSANAWKTTERNYSVLVGILSFFLGFAAGSGCFFIYERKRRERLQRELLSRERNGLDLMQSNTTSCSHEPHTPSSPEDERHPLATAKKNGSLNGFPHLYISELDKDQARIYLTGVPLAKCDETSI</sequence>
<dbReference type="AlphaFoldDB" id="A0A9D3X0U0"/>
<dbReference type="InterPro" id="IPR015943">
    <property type="entry name" value="WD40/YVTN_repeat-like_dom_sf"/>
</dbReference>
<dbReference type="GO" id="GO:0030215">
    <property type="term" value="F:semaphorin receptor binding"/>
    <property type="evidence" value="ECO:0007669"/>
    <property type="project" value="InterPro"/>
</dbReference>
<keyword evidence="8" id="KW-1185">Reference proteome</keyword>
<dbReference type="GO" id="GO:0007411">
    <property type="term" value="P:axon guidance"/>
    <property type="evidence" value="ECO:0007669"/>
    <property type="project" value="TreeGrafter"/>
</dbReference>
<feature type="transmembrane region" description="Helical" evidence="4">
    <location>
        <begin position="517"/>
        <end position="540"/>
    </location>
</feature>
<evidence type="ECO:0000256" key="1">
    <source>
        <dbReference type="ARBA" id="ARBA00023180"/>
    </source>
</evidence>
<comment type="caution">
    <text evidence="7">The sequence shown here is derived from an EMBL/GenBank/DDBJ whole genome shotgun (WGS) entry which is preliminary data.</text>
</comment>
<gene>
    <name evidence="7" type="ORF">KIL84_001480</name>
</gene>
<keyword evidence="1" id="KW-0325">Glycoprotein</keyword>
<feature type="compositionally biased region" description="Polar residues" evidence="3">
    <location>
        <begin position="563"/>
        <end position="579"/>
    </location>
</feature>
<dbReference type="Pfam" id="PF19428">
    <property type="entry name" value="Sema4F_C"/>
    <property type="match status" value="1"/>
</dbReference>
<dbReference type="InterPro" id="IPR036352">
    <property type="entry name" value="Semap_dom_sf"/>
</dbReference>
<dbReference type="GO" id="GO:0001755">
    <property type="term" value="P:neural crest cell migration"/>
    <property type="evidence" value="ECO:0007669"/>
    <property type="project" value="TreeGrafter"/>
</dbReference>
<dbReference type="GO" id="GO:0005886">
    <property type="term" value="C:plasma membrane"/>
    <property type="evidence" value="ECO:0007669"/>
    <property type="project" value="TreeGrafter"/>
</dbReference>
<dbReference type="PROSITE" id="PS51004">
    <property type="entry name" value="SEMA"/>
    <property type="match status" value="1"/>
</dbReference>
<feature type="signal peptide" evidence="5">
    <location>
        <begin position="1"/>
        <end position="24"/>
    </location>
</feature>
<dbReference type="GO" id="GO:0030335">
    <property type="term" value="P:positive regulation of cell migration"/>
    <property type="evidence" value="ECO:0007669"/>
    <property type="project" value="TreeGrafter"/>
</dbReference>
<keyword evidence="5" id="KW-0732">Signal</keyword>
<protein>
    <recommendedName>
        <fullName evidence="6">Sema domain-containing protein</fullName>
    </recommendedName>
</protein>
<dbReference type="SUPFAM" id="SSF101912">
    <property type="entry name" value="Sema domain"/>
    <property type="match status" value="1"/>
</dbReference>
<dbReference type="GO" id="GO:0045499">
    <property type="term" value="F:chemorepellent activity"/>
    <property type="evidence" value="ECO:0007669"/>
    <property type="project" value="TreeGrafter"/>
</dbReference>
<evidence type="ECO:0000256" key="2">
    <source>
        <dbReference type="PROSITE-ProRule" id="PRU00352"/>
    </source>
</evidence>
<dbReference type="PANTHER" id="PTHR11036:SF72">
    <property type="entry name" value="SEMAPHORIN-4F"/>
    <property type="match status" value="1"/>
</dbReference>
<reference evidence="7" key="1">
    <citation type="submission" date="2021-09" db="EMBL/GenBank/DDBJ databases">
        <title>The genome of Mauremys mutica provides insights into the evolution of semi-aquatic lifestyle.</title>
        <authorList>
            <person name="Gong S."/>
            <person name="Gao Y."/>
        </authorList>
    </citation>
    <scope>NUCLEOTIDE SEQUENCE</scope>
    <source>
        <strain evidence="7">MM-2020</strain>
        <tissue evidence="7">Muscle</tissue>
    </source>
</reference>
<evidence type="ECO:0000313" key="7">
    <source>
        <dbReference type="EMBL" id="KAH1170495.1"/>
    </source>
</evidence>
<dbReference type="Gene3D" id="2.130.10.10">
    <property type="entry name" value="YVTN repeat-like/Quinoprotein amine dehydrogenase"/>
    <property type="match status" value="2"/>
</dbReference>
<evidence type="ECO:0000313" key="8">
    <source>
        <dbReference type="Proteomes" id="UP000827986"/>
    </source>
</evidence>
<organism evidence="7 8">
    <name type="scientific">Mauremys mutica</name>
    <name type="common">yellowpond turtle</name>
    <dbReference type="NCBI Taxonomy" id="74926"/>
    <lineage>
        <taxon>Eukaryota</taxon>
        <taxon>Metazoa</taxon>
        <taxon>Chordata</taxon>
        <taxon>Craniata</taxon>
        <taxon>Vertebrata</taxon>
        <taxon>Euteleostomi</taxon>
        <taxon>Archelosauria</taxon>
        <taxon>Testudinata</taxon>
        <taxon>Testudines</taxon>
        <taxon>Cryptodira</taxon>
        <taxon>Durocryptodira</taxon>
        <taxon>Testudinoidea</taxon>
        <taxon>Geoemydidae</taxon>
        <taxon>Geoemydinae</taxon>
        <taxon>Mauremys</taxon>
    </lineage>
</organism>
<keyword evidence="4" id="KW-1133">Transmembrane helix</keyword>
<name>A0A9D3X0U0_9SAUR</name>
<keyword evidence="4" id="KW-0472">Membrane</keyword>
<evidence type="ECO:0000256" key="3">
    <source>
        <dbReference type="SAM" id="MobiDB-lite"/>
    </source>
</evidence>
<accession>A0A9D3X0U0</accession>